<feature type="domain" description="Methyl-accepting transducer" evidence="6">
    <location>
        <begin position="467"/>
        <end position="696"/>
    </location>
</feature>
<gene>
    <name evidence="7" type="ORF">ENS64_05155</name>
</gene>
<feature type="domain" description="Globin" evidence="5">
    <location>
        <begin position="1"/>
        <end position="134"/>
    </location>
</feature>
<dbReference type="GO" id="GO:0020037">
    <property type="term" value="F:heme binding"/>
    <property type="evidence" value="ECO:0007669"/>
    <property type="project" value="InterPro"/>
</dbReference>
<dbReference type="GO" id="GO:0019825">
    <property type="term" value="F:oxygen binding"/>
    <property type="evidence" value="ECO:0007669"/>
    <property type="project" value="InterPro"/>
</dbReference>
<dbReference type="PROSITE" id="PS50111">
    <property type="entry name" value="CHEMOTAXIS_TRANSDUC_2"/>
    <property type="match status" value="1"/>
</dbReference>
<dbReference type="CDD" id="cd12131">
    <property type="entry name" value="HGbI-like"/>
    <property type="match status" value="1"/>
</dbReference>
<dbReference type="AlphaFoldDB" id="A0A7C4LMB2"/>
<dbReference type="Pfam" id="PF00015">
    <property type="entry name" value="MCPsignal"/>
    <property type="match status" value="1"/>
</dbReference>
<dbReference type="InterPro" id="IPR000971">
    <property type="entry name" value="Globin"/>
</dbReference>
<sequence length="723" mass="77911">MVLDVSLLQQSFQSLAPRADQFARRFYERLFHDYPHLQKLFRTTNFEEQRRMLIQALLITLRLMANPPQLEGFLKQLGRRHLSYGVQTDHYRLVTRTLVAVLGEMFGEDWSPELERAWSDALRTVAEIMLAGAAEADEPFPAADSPGGNGPAQMPVAFNSSVSPSSSRVSSTTTRPQPAASAAMLKDAPMVTTPSLDTPLSEMNAFTAPAKGSAAPLEPLVEAVPVGISFVEGDGRVTFLNRAAREVIEQLSVPLGLQADDLLGGSVNQLYGAIPELQKALRHLTAPKTLHARLAEEVLELQLLPVHAADGRRTGTEILWQLVTERARLEKELSKTQCMLDNLPINVLMSNRDFELVYLNPASIRTLKTLQHLLPVPVDQLKGQKIDVFHKNPEVQRRLLSDPKNLPHRARIRLGDESLDLLVTAIVDQSGNYLGAMVTWSVITSQVRMADEFERDVKAAAQIVSSSAAEMEASSKCVAATSEETARQAQVVAAASEQATRNVETVSSAAEQLSASIGEIARHVQEASRMTAQAVQQATDTNSTIKQLGASSQEIGQVIKVITSIAQQTNLLALNATIEAARAGEAGKGFAVVANEVKELARQTAKATEEISRKIEAIQSSTAVAVSAIASISDVIGRINEISTAIASAVEEQTAATSEISRNAVEAAKGTAEVSQNISGVSQAASEAGRSAADLLAAASGLATEATRLDQVMTEFLRKMRAL</sequence>
<dbReference type="CDD" id="cd11386">
    <property type="entry name" value="MCP_signal"/>
    <property type="match status" value="1"/>
</dbReference>
<feature type="region of interest" description="Disordered" evidence="4">
    <location>
        <begin position="138"/>
        <end position="188"/>
    </location>
</feature>
<dbReference type="Gene3D" id="1.10.490.10">
    <property type="entry name" value="Globins"/>
    <property type="match status" value="1"/>
</dbReference>
<dbReference type="Gene3D" id="1.10.287.950">
    <property type="entry name" value="Methyl-accepting chemotaxis protein"/>
    <property type="match status" value="1"/>
</dbReference>
<reference evidence="7" key="1">
    <citation type="journal article" date="2020" name="mSystems">
        <title>Genome- and Community-Level Interaction Insights into Carbon Utilization and Element Cycling Functions of Hydrothermarchaeota in Hydrothermal Sediment.</title>
        <authorList>
            <person name="Zhou Z."/>
            <person name="Liu Y."/>
            <person name="Xu W."/>
            <person name="Pan J."/>
            <person name="Luo Z.H."/>
            <person name="Li M."/>
        </authorList>
    </citation>
    <scope>NUCLEOTIDE SEQUENCE [LARGE SCALE GENOMIC DNA]</scope>
    <source>
        <strain evidence="7">SpSt-508</strain>
    </source>
</reference>
<dbReference type="InterPro" id="IPR004090">
    <property type="entry name" value="Chemotax_Me-accpt_rcpt"/>
</dbReference>
<accession>A0A7C4LMB2</accession>
<dbReference type="PROSITE" id="PS01033">
    <property type="entry name" value="GLOBIN"/>
    <property type="match status" value="1"/>
</dbReference>
<dbReference type="PANTHER" id="PTHR32089:SF112">
    <property type="entry name" value="LYSOZYME-LIKE PROTEIN-RELATED"/>
    <property type="match status" value="1"/>
</dbReference>
<dbReference type="SUPFAM" id="SSF58104">
    <property type="entry name" value="Methyl-accepting chemotaxis protein (MCP) signaling domain"/>
    <property type="match status" value="1"/>
</dbReference>
<name>A0A7C4LMB2_9PLAN</name>
<dbReference type="EMBL" id="DSVQ01000011">
    <property type="protein sequence ID" value="HGT38637.1"/>
    <property type="molecule type" value="Genomic_DNA"/>
</dbReference>
<dbReference type="PRINTS" id="PR00260">
    <property type="entry name" value="CHEMTRNSDUCR"/>
</dbReference>
<organism evidence="7">
    <name type="scientific">Schlesneria paludicola</name>
    <dbReference type="NCBI Taxonomy" id="360056"/>
    <lineage>
        <taxon>Bacteria</taxon>
        <taxon>Pseudomonadati</taxon>
        <taxon>Planctomycetota</taxon>
        <taxon>Planctomycetia</taxon>
        <taxon>Planctomycetales</taxon>
        <taxon>Planctomycetaceae</taxon>
        <taxon>Schlesneria</taxon>
    </lineage>
</organism>
<evidence type="ECO:0000313" key="7">
    <source>
        <dbReference type="EMBL" id="HGT38637.1"/>
    </source>
</evidence>
<evidence type="ECO:0000259" key="6">
    <source>
        <dbReference type="PROSITE" id="PS50111"/>
    </source>
</evidence>
<dbReference type="InterPro" id="IPR004089">
    <property type="entry name" value="MCPsignal_dom"/>
</dbReference>
<dbReference type="GO" id="GO:0007165">
    <property type="term" value="P:signal transduction"/>
    <property type="evidence" value="ECO:0007669"/>
    <property type="project" value="UniProtKB-KW"/>
</dbReference>
<dbReference type="PANTHER" id="PTHR32089">
    <property type="entry name" value="METHYL-ACCEPTING CHEMOTAXIS PROTEIN MCPB"/>
    <property type="match status" value="1"/>
</dbReference>
<dbReference type="InterPro" id="IPR012292">
    <property type="entry name" value="Globin/Proto"/>
</dbReference>
<protein>
    <recommendedName>
        <fullName evidence="8">PAS domain-containing protein</fullName>
    </recommendedName>
</protein>
<keyword evidence="1 3" id="KW-0807">Transducer</keyword>
<dbReference type="Gene3D" id="3.30.450.20">
    <property type="entry name" value="PAS domain"/>
    <property type="match status" value="2"/>
</dbReference>
<comment type="caution">
    <text evidence="7">The sequence shown here is derived from an EMBL/GenBank/DDBJ whole genome shotgun (WGS) entry which is preliminary data.</text>
</comment>
<evidence type="ECO:0000256" key="4">
    <source>
        <dbReference type="SAM" id="MobiDB-lite"/>
    </source>
</evidence>
<evidence type="ECO:0000256" key="2">
    <source>
        <dbReference type="ARBA" id="ARBA00029447"/>
    </source>
</evidence>
<feature type="compositionally biased region" description="Low complexity" evidence="4">
    <location>
        <begin position="160"/>
        <end position="176"/>
    </location>
</feature>
<dbReference type="GO" id="GO:0006935">
    <property type="term" value="P:chemotaxis"/>
    <property type="evidence" value="ECO:0007669"/>
    <property type="project" value="InterPro"/>
</dbReference>
<evidence type="ECO:0000256" key="1">
    <source>
        <dbReference type="ARBA" id="ARBA00023224"/>
    </source>
</evidence>
<comment type="similarity">
    <text evidence="2">Belongs to the methyl-accepting chemotaxis (MCP) protein family.</text>
</comment>
<dbReference type="SUPFAM" id="SSF46458">
    <property type="entry name" value="Globin-like"/>
    <property type="match status" value="1"/>
</dbReference>
<proteinExistence type="inferred from homology"/>
<evidence type="ECO:0000259" key="5">
    <source>
        <dbReference type="PROSITE" id="PS01033"/>
    </source>
</evidence>
<dbReference type="InterPro" id="IPR009050">
    <property type="entry name" value="Globin-like_sf"/>
</dbReference>
<dbReference type="Pfam" id="PF00042">
    <property type="entry name" value="Globin"/>
    <property type="match status" value="1"/>
</dbReference>
<evidence type="ECO:0008006" key="8">
    <source>
        <dbReference type="Google" id="ProtNLM"/>
    </source>
</evidence>
<dbReference type="SMART" id="SM00283">
    <property type="entry name" value="MA"/>
    <property type="match status" value="1"/>
</dbReference>
<dbReference type="CDD" id="cd00130">
    <property type="entry name" value="PAS"/>
    <property type="match status" value="1"/>
</dbReference>
<dbReference type="GO" id="GO:0016020">
    <property type="term" value="C:membrane"/>
    <property type="evidence" value="ECO:0007669"/>
    <property type="project" value="InterPro"/>
</dbReference>
<evidence type="ECO:0000256" key="3">
    <source>
        <dbReference type="PROSITE-ProRule" id="PRU00284"/>
    </source>
</evidence>
<dbReference type="GO" id="GO:0004888">
    <property type="term" value="F:transmembrane signaling receptor activity"/>
    <property type="evidence" value="ECO:0007669"/>
    <property type="project" value="InterPro"/>
</dbReference>
<dbReference type="InterPro" id="IPR000014">
    <property type="entry name" value="PAS"/>
</dbReference>